<evidence type="ECO:0000259" key="6">
    <source>
        <dbReference type="Pfam" id="PF04932"/>
    </source>
</evidence>
<feature type="domain" description="O-antigen ligase-related" evidence="6">
    <location>
        <begin position="205"/>
        <end position="343"/>
    </location>
</feature>
<evidence type="ECO:0000256" key="5">
    <source>
        <dbReference type="SAM" id="Phobius"/>
    </source>
</evidence>
<evidence type="ECO:0000256" key="1">
    <source>
        <dbReference type="ARBA" id="ARBA00004141"/>
    </source>
</evidence>
<keyword evidence="4 5" id="KW-0472">Membrane</keyword>
<protein>
    <submittedName>
        <fullName evidence="7">O-antigen polymerase family protein</fullName>
    </submittedName>
</protein>
<comment type="caution">
    <text evidence="7">The sequence shown here is derived from an EMBL/GenBank/DDBJ whole genome shotgun (WGS) entry which is preliminary data.</text>
</comment>
<feature type="transmembrane region" description="Helical" evidence="5">
    <location>
        <begin position="69"/>
        <end position="86"/>
    </location>
</feature>
<keyword evidence="3 5" id="KW-1133">Transmembrane helix</keyword>
<feature type="transmembrane region" description="Helical" evidence="5">
    <location>
        <begin position="201"/>
        <end position="234"/>
    </location>
</feature>
<evidence type="ECO:0000256" key="4">
    <source>
        <dbReference type="ARBA" id="ARBA00023136"/>
    </source>
</evidence>
<feature type="transmembrane region" description="Helical" evidence="5">
    <location>
        <begin position="249"/>
        <end position="272"/>
    </location>
</feature>
<feature type="transmembrane region" description="Helical" evidence="5">
    <location>
        <begin position="393"/>
        <end position="413"/>
    </location>
</feature>
<sequence length="419" mass="47819">MQWLFYLLIFLAPFLGLVVDWHSFQWARQIPYLGSFDAPAADFLAMIVLAGGLFTSFKSIKVTLRHAGFFFFLPFLVISVLSLWQVAPDQFNSSLKYLLRPILFFYLMWVALPIMLIDSEKILNKVIKIFFWTGLLSALMGFISLFFGQSIFGFWQRATPISFWGLAPLGFNHNLLAEVLVATSPLAFYLFVRHFDQAKKFYFFSSLLIAAIALLTFARAAWLALAAQLLIYFLLSHNGQEKLRHLRQWALPALLIIPLAVYMFLFSISPIVQSSNSTRLDLTGIAWTYFKMHPWFGNGVGTFVPLVESTRLFTVEYGDPLDAHGVIQKIMAEQGLLGLITFFIFISWILSRIWRGWRAADSDNKLLLLCFFMSVSGSLIYQLFNTSYYNTHLWLPVGLALAAVNVIPAKAGIQKIYDR</sequence>
<dbReference type="EMBL" id="LCAV01000024">
    <property type="protein sequence ID" value="KKR97778.1"/>
    <property type="molecule type" value="Genomic_DNA"/>
</dbReference>
<evidence type="ECO:0000256" key="2">
    <source>
        <dbReference type="ARBA" id="ARBA00022692"/>
    </source>
</evidence>
<dbReference type="PANTHER" id="PTHR37422:SF13">
    <property type="entry name" value="LIPOPOLYSACCHARIDE BIOSYNTHESIS PROTEIN PA4999-RELATED"/>
    <property type="match status" value="1"/>
</dbReference>
<comment type="subcellular location">
    <subcellularLocation>
        <location evidence="1">Membrane</location>
        <topology evidence="1">Multi-pass membrane protein</topology>
    </subcellularLocation>
</comment>
<feature type="transmembrane region" description="Helical" evidence="5">
    <location>
        <begin position="129"/>
        <end position="155"/>
    </location>
</feature>
<name>A0A0G0V9U1_9BACT</name>
<reference evidence="7 8" key="1">
    <citation type="journal article" date="2015" name="Nature">
        <title>rRNA introns, odd ribosomes, and small enigmatic genomes across a large radiation of phyla.</title>
        <authorList>
            <person name="Brown C.T."/>
            <person name="Hug L.A."/>
            <person name="Thomas B.C."/>
            <person name="Sharon I."/>
            <person name="Castelle C.J."/>
            <person name="Singh A."/>
            <person name="Wilkins M.J."/>
            <person name="Williams K.H."/>
            <person name="Banfield J.F."/>
        </authorList>
    </citation>
    <scope>NUCLEOTIDE SEQUENCE [LARGE SCALE GENOMIC DNA]</scope>
</reference>
<feature type="transmembrane region" description="Helical" evidence="5">
    <location>
        <begin position="366"/>
        <end position="384"/>
    </location>
</feature>
<evidence type="ECO:0000256" key="3">
    <source>
        <dbReference type="ARBA" id="ARBA00022989"/>
    </source>
</evidence>
<dbReference type="PANTHER" id="PTHR37422">
    <property type="entry name" value="TEICHURONIC ACID BIOSYNTHESIS PROTEIN TUAE"/>
    <property type="match status" value="1"/>
</dbReference>
<dbReference type="InterPro" id="IPR051533">
    <property type="entry name" value="WaaL-like"/>
</dbReference>
<dbReference type="Proteomes" id="UP000034108">
    <property type="component" value="Unassembled WGS sequence"/>
</dbReference>
<evidence type="ECO:0000313" key="8">
    <source>
        <dbReference type="Proteomes" id="UP000034108"/>
    </source>
</evidence>
<feature type="transmembrane region" description="Helical" evidence="5">
    <location>
        <begin position="336"/>
        <end position="354"/>
    </location>
</feature>
<gene>
    <name evidence="7" type="ORF">UU49_C0024G0006</name>
</gene>
<evidence type="ECO:0000313" key="7">
    <source>
        <dbReference type="EMBL" id="KKR97778.1"/>
    </source>
</evidence>
<dbReference type="STRING" id="1619048.UU49_C0024G0006"/>
<proteinExistence type="predicted"/>
<dbReference type="Pfam" id="PF04932">
    <property type="entry name" value="Wzy_C"/>
    <property type="match status" value="1"/>
</dbReference>
<organism evidence="7 8">
    <name type="scientific">Candidatus Magasanikbacteria bacterium GW2011_GWC2_41_17</name>
    <dbReference type="NCBI Taxonomy" id="1619048"/>
    <lineage>
        <taxon>Bacteria</taxon>
        <taxon>Candidatus Magasanikiibacteriota</taxon>
    </lineage>
</organism>
<feature type="transmembrane region" description="Helical" evidence="5">
    <location>
        <begin position="98"/>
        <end position="117"/>
    </location>
</feature>
<dbReference type="AlphaFoldDB" id="A0A0G0V9U1"/>
<keyword evidence="2 5" id="KW-0812">Transmembrane</keyword>
<feature type="transmembrane region" description="Helical" evidence="5">
    <location>
        <begin position="40"/>
        <end position="57"/>
    </location>
</feature>
<dbReference type="InterPro" id="IPR007016">
    <property type="entry name" value="O-antigen_ligase-rel_domated"/>
</dbReference>
<feature type="transmembrane region" description="Helical" evidence="5">
    <location>
        <begin position="175"/>
        <end position="192"/>
    </location>
</feature>
<dbReference type="GO" id="GO:0016020">
    <property type="term" value="C:membrane"/>
    <property type="evidence" value="ECO:0007669"/>
    <property type="project" value="UniProtKB-SubCell"/>
</dbReference>
<accession>A0A0G0V9U1</accession>